<dbReference type="KEGG" id="beo:BEH_10450"/>
<evidence type="ECO:0000256" key="2">
    <source>
        <dbReference type="ARBA" id="ARBA00022801"/>
    </source>
</evidence>
<keyword evidence="3" id="KW-0732">Signal</keyword>
<keyword evidence="2" id="KW-0378">Hydrolase</keyword>
<proteinExistence type="inferred from homology"/>
<organism evidence="5 6">
    <name type="scientific">Priestia filamentosa</name>
    <dbReference type="NCBI Taxonomy" id="1402861"/>
    <lineage>
        <taxon>Bacteria</taxon>
        <taxon>Bacillati</taxon>
        <taxon>Bacillota</taxon>
        <taxon>Bacilli</taxon>
        <taxon>Bacillales</taxon>
        <taxon>Bacillaceae</taxon>
        <taxon>Priestia</taxon>
    </lineage>
</organism>
<dbReference type="InterPro" id="IPR036514">
    <property type="entry name" value="SGNH_hydro_sf"/>
</dbReference>
<protein>
    <submittedName>
        <fullName evidence="5">Rhamnogalacturonan acetylesterase</fullName>
    </submittedName>
</protein>
<feature type="chain" id="PRO_5005206713" evidence="3">
    <location>
        <begin position="27"/>
        <end position="263"/>
    </location>
</feature>
<evidence type="ECO:0000313" key="5">
    <source>
        <dbReference type="EMBL" id="AKO92471.1"/>
    </source>
</evidence>
<sequence length="263" mass="29720">MKKKIHFICLLLLLLSLSIGGIRVQATSSISQSYKSKVAVYLVGDSTVSTYDSSVAPRAGWGQVFEEEFRHKVTVRNEAQSGRSSKSFIDEGRLDAVLSEIQKGDYLFIQFGHNDEKIEDPSRYTEPSTTYKSYLKQYIDGARAKKATPILITPVERRRFTEEGIAYNSHGTYPQAMKELGKEENVPVIDLTEKSKALYQELGIEKTKDLFLWLEKGEHPNYPDGVIDNTHFQGNGAREISHLVAEGVKELKIVPLKNYLNKE</sequence>
<dbReference type="PATRIC" id="fig|135735.6.peg.2176"/>
<dbReference type="PANTHER" id="PTHR43695">
    <property type="entry name" value="PUTATIVE (AFU_ORTHOLOGUE AFUA_2G17250)-RELATED"/>
    <property type="match status" value="1"/>
</dbReference>
<gene>
    <name evidence="5" type="ORF">BEH_10450</name>
</gene>
<keyword evidence="6" id="KW-1185">Reference proteome</keyword>
<dbReference type="Proteomes" id="UP000036202">
    <property type="component" value="Chromosome"/>
</dbReference>
<reference evidence="6" key="2">
    <citation type="submission" date="2015-06" db="EMBL/GenBank/DDBJ databases">
        <title>Genome Sequence of Bacillus endophyticus and Analysis of its Companion Mechanism in the Ketogulonigenium vulgare-Bacillus strain Consortium.</title>
        <authorList>
            <person name="Jia N."/>
            <person name="Du J."/>
            <person name="Ding M.-Z."/>
            <person name="Gao F."/>
            <person name="Yuan Y.-J."/>
        </authorList>
    </citation>
    <scope>NUCLEOTIDE SEQUENCE [LARGE SCALE GENOMIC DNA]</scope>
    <source>
        <strain evidence="6">Hbe603</strain>
    </source>
</reference>
<dbReference type="Gene3D" id="3.40.50.1110">
    <property type="entry name" value="SGNH hydrolase"/>
    <property type="match status" value="1"/>
</dbReference>
<evidence type="ECO:0000259" key="4">
    <source>
        <dbReference type="Pfam" id="PF13472"/>
    </source>
</evidence>
<dbReference type="AlphaFoldDB" id="A0A0H4KI29"/>
<feature type="signal peptide" evidence="3">
    <location>
        <begin position="1"/>
        <end position="26"/>
    </location>
</feature>
<dbReference type="SUPFAM" id="SSF52266">
    <property type="entry name" value="SGNH hydrolase"/>
    <property type="match status" value="1"/>
</dbReference>
<reference evidence="5 6" key="1">
    <citation type="journal article" date="2015" name="PLoS ONE">
        <title>Genome Sequence of Bacillus endophyticus and Analysis of Its Companion Mechanism in the Ketogulonigenium vulgare-Bacillus Strain Consortium.</title>
        <authorList>
            <person name="Jia N."/>
            <person name="Du J."/>
            <person name="Ding M.Z."/>
            <person name="Gao F."/>
            <person name="Yuan Y.J."/>
        </authorList>
    </citation>
    <scope>NUCLEOTIDE SEQUENCE [LARGE SCALE GENOMIC DNA]</scope>
    <source>
        <strain evidence="5 6">Hbe603</strain>
    </source>
</reference>
<dbReference type="InterPro" id="IPR013830">
    <property type="entry name" value="SGNH_hydro"/>
</dbReference>
<evidence type="ECO:0000256" key="3">
    <source>
        <dbReference type="SAM" id="SignalP"/>
    </source>
</evidence>
<comment type="similarity">
    <text evidence="1">Belongs to the 'GDSL' lipolytic enzyme family.</text>
</comment>
<dbReference type="GO" id="GO:0016787">
    <property type="term" value="F:hydrolase activity"/>
    <property type="evidence" value="ECO:0007669"/>
    <property type="project" value="UniProtKB-KW"/>
</dbReference>
<dbReference type="EMBL" id="CP011974">
    <property type="protein sequence ID" value="AKO92471.1"/>
    <property type="molecule type" value="Genomic_DNA"/>
</dbReference>
<evidence type="ECO:0000313" key="6">
    <source>
        <dbReference type="Proteomes" id="UP000036202"/>
    </source>
</evidence>
<name>A0A0H4KI29_9BACI</name>
<feature type="domain" description="SGNH hydrolase-type esterase" evidence="4">
    <location>
        <begin position="43"/>
        <end position="221"/>
    </location>
</feature>
<dbReference type="Pfam" id="PF13472">
    <property type="entry name" value="Lipase_GDSL_2"/>
    <property type="match status" value="1"/>
</dbReference>
<dbReference type="CDD" id="cd01821">
    <property type="entry name" value="Rhamnogalacturan_acetylesterase_like"/>
    <property type="match status" value="1"/>
</dbReference>
<accession>A0A0H4KI29</accession>
<dbReference type="PANTHER" id="PTHR43695:SF1">
    <property type="entry name" value="RHAMNOGALACTURONAN ACETYLESTERASE"/>
    <property type="match status" value="1"/>
</dbReference>
<dbReference type="InterPro" id="IPR037459">
    <property type="entry name" value="RhgT-like"/>
</dbReference>
<evidence type="ECO:0000256" key="1">
    <source>
        <dbReference type="ARBA" id="ARBA00008668"/>
    </source>
</evidence>